<dbReference type="InterPro" id="IPR017441">
    <property type="entry name" value="Protein_kinase_ATP_BS"/>
</dbReference>
<evidence type="ECO:0000256" key="9">
    <source>
        <dbReference type="ARBA" id="ARBA00022679"/>
    </source>
</evidence>
<proteinExistence type="inferred from homology"/>
<keyword evidence="7" id="KW-1003">Cell membrane</keyword>
<feature type="binding site" evidence="15">
    <location>
        <position position="130"/>
    </location>
    <ligand>
        <name>ATP</name>
        <dbReference type="ChEBI" id="CHEBI:30616"/>
    </ligand>
</feature>
<evidence type="ECO:0000256" key="5">
    <source>
        <dbReference type="ARBA" id="ARBA00008684"/>
    </source>
</evidence>
<keyword evidence="9" id="KW-0808">Transferase</keyword>
<evidence type="ECO:0000256" key="12">
    <source>
        <dbReference type="ARBA" id="ARBA00022840"/>
    </source>
</evidence>
<evidence type="ECO:0000256" key="6">
    <source>
        <dbReference type="ARBA" id="ARBA00012513"/>
    </source>
</evidence>
<dbReference type="GO" id="GO:0004674">
    <property type="term" value="F:protein serine/threonine kinase activity"/>
    <property type="evidence" value="ECO:0007669"/>
    <property type="project" value="UniProtKB-KW"/>
</dbReference>
<keyword evidence="8" id="KW-0723">Serine/threonine-protein kinase</keyword>
<dbReference type="Gene3D" id="3.30.200.20">
    <property type="entry name" value="Phosphorylase Kinase, domain 1"/>
    <property type="match status" value="1"/>
</dbReference>
<keyword evidence="12 15" id="KW-0067">ATP-binding</keyword>
<dbReference type="GO" id="GO:0016765">
    <property type="term" value="F:transferase activity, transferring alkyl or aryl (other than methyl) groups"/>
    <property type="evidence" value="ECO:0007669"/>
    <property type="project" value="InterPro"/>
</dbReference>
<evidence type="ECO:0000256" key="11">
    <source>
        <dbReference type="ARBA" id="ARBA00022777"/>
    </source>
</evidence>
<sequence>MGNCFGSLFVASNSSSNNINANASSSSAGAYNKYGHTMEISATSSSAGKSQFSQAISEAGVEEASPNGQILETPDLKVFSFLDLKSATKNFKPDSLLGEGGFGRVYKGWVDDKTLAPSKTGLGMVVAIKKLNPESMQGFEEWQSEVNFLGRLSHPNLVKLLGYCWEDKELLLVYEYMQRGSLENHLFRRNPSIQPLSWDIRLKIAIGAARGLGFLHTSEKKVIYRDFKASNILLDGNYNAKISDFGLAKLGPAGGESHVTTRVMGTYGYAAPEYVATGHLYVKSDVYGFGVVLLELLTGLRALDTKRPTGQQNLVEWLKPMLSQKKKLKTIMDARIEGQYSSNAALQAAQLTLKCLEPDPKRRPSMREVLEVLEQIEAVPIEKPKNSMFTSLHSAPHRRAQRPIHHRSPLHTGHRGGSGRFCSRLTQRQSERLRFCSGSSHLLLTLTSERSSLLLSLVFFPPSTILVKVCKMVRYDDAGGAAATTPTQLLESLGSFMRRCLFRVLAVGPIPHHFAFIMDGNRRYAKKLNVEEGAGHKEGFSSLISVLNYCYELGVKYVTIYAFSIDNFQRKPAEVQNLMDLLLEKINELLKEQSIVNLYGIRVYFIGNLKFLSEPVRVAAEEVMMATARNSKVVLLVCLAYTSADEIVHAVQESFKNKSDESLAVNANQVSNGVINGAEKVEKIYSLMVPSIEESCMEKASRVCNGAIERVKGTEDINGATVCTDGVSCDYKSEAQALRAGRIGNGVTEGFEEKQGNNPIINLVDVEKHMYMAVAPDPDILMRSSGETRLSNFLLWQTSNCLLDSPAALWPEIGLWHLVWAVLKFQRNHSFLEKKKKQL</sequence>
<comment type="pathway">
    <text evidence="3">Protein modification; protein glycosylation.</text>
</comment>
<evidence type="ECO:0000259" key="17">
    <source>
        <dbReference type="PROSITE" id="PS50011"/>
    </source>
</evidence>
<dbReference type="InterPro" id="IPR008271">
    <property type="entry name" value="Ser/Thr_kinase_AS"/>
</dbReference>
<dbReference type="InterPro" id="IPR018520">
    <property type="entry name" value="UPP_synth-like_CS"/>
</dbReference>
<keyword evidence="19" id="KW-1185">Reference proteome</keyword>
<feature type="domain" description="Protein kinase" evidence="17">
    <location>
        <begin position="91"/>
        <end position="376"/>
    </location>
</feature>
<dbReference type="InterPro" id="IPR001441">
    <property type="entry name" value="UPP_synth-like"/>
</dbReference>
<dbReference type="Gene3D" id="1.10.510.10">
    <property type="entry name" value="Transferase(Phosphotransferase) domain 1"/>
    <property type="match status" value="1"/>
</dbReference>
<evidence type="ECO:0000256" key="2">
    <source>
        <dbReference type="ARBA" id="ARBA00004236"/>
    </source>
</evidence>
<dbReference type="PANTHER" id="PTHR45621">
    <property type="entry name" value="OS01G0588500 PROTEIN-RELATED"/>
    <property type="match status" value="1"/>
</dbReference>
<dbReference type="Pfam" id="PF07714">
    <property type="entry name" value="PK_Tyr_Ser-Thr"/>
    <property type="match status" value="1"/>
</dbReference>
<dbReference type="AlphaFoldDB" id="A0AAP0N0E9"/>
<keyword evidence="10 15" id="KW-0547">Nucleotide-binding</keyword>
<dbReference type="CDD" id="cd00475">
    <property type="entry name" value="Cis_IPPS"/>
    <property type="match status" value="1"/>
</dbReference>
<dbReference type="PROSITE" id="PS50011">
    <property type="entry name" value="PROTEIN_KINASE_DOM"/>
    <property type="match status" value="1"/>
</dbReference>
<evidence type="ECO:0000256" key="8">
    <source>
        <dbReference type="ARBA" id="ARBA00022527"/>
    </source>
</evidence>
<dbReference type="PROSITE" id="PS00108">
    <property type="entry name" value="PROTEIN_KINASE_ST"/>
    <property type="match status" value="1"/>
</dbReference>
<comment type="similarity">
    <text evidence="4">Belongs to the UPP synthase family.</text>
</comment>
<protein>
    <recommendedName>
        <fullName evidence="6">non-specific serine/threonine protein kinase</fullName>
        <ecNumber evidence="6">2.7.11.1</ecNumber>
    </recommendedName>
</protein>
<name>A0AAP0N0E9_9ROSI</name>
<comment type="similarity">
    <text evidence="5">Belongs to the protein kinase superfamily. Ser/Thr protein kinase family.</text>
</comment>
<dbReference type="InterPro" id="IPR036424">
    <property type="entry name" value="UPP_synth-like_sf"/>
</dbReference>
<dbReference type="PROSITE" id="PS01066">
    <property type="entry name" value="UPP_SYNTHASE"/>
    <property type="match status" value="1"/>
</dbReference>
<dbReference type="InterPro" id="IPR050823">
    <property type="entry name" value="Plant_Ser_Thr_Prot_Kinase"/>
</dbReference>
<evidence type="ECO:0000256" key="7">
    <source>
        <dbReference type="ARBA" id="ARBA00022475"/>
    </source>
</evidence>
<evidence type="ECO:0000256" key="10">
    <source>
        <dbReference type="ARBA" id="ARBA00022741"/>
    </source>
</evidence>
<evidence type="ECO:0000313" key="19">
    <source>
        <dbReference type="Proteomes" id="UP001428341"/>
    </source>
</evidence>
<evidence type="ECO:0000313" key="18">
    <source>
        <dbReference type="EMBL" id="KAK9227871.1"/>
    </source>
</evidence>
<dbReference type="Pfam" id="PF01255">
    <property type="entry name" value="Prenyltransf"/>
    <property type="match status" value="1"/>
</dbReference>
<dbReference type="Proteomes" id="UP001428341">
    <property type="component" value="Unassembled WGS sequence"/>
</dbReference>
<dbReference type="FunFam" id="1.10.510.10:FF:000032">
    <property type="entry name" value="Serine/threonine-protein kinase PBS1"/>
    <property type="match status" value="1"/>
</dbReference>
<gene>
    <name evidence="18" type="ORF">WN944_020815</name>
</gene>
<dbReference type="PROSITE" id="PS00107">
    <property type="entry name" value="PROTEIN_KINASE_ATP"/>
    <property type="match status" value="1"/>
</dbReference>
<dbReference type="EC" id="2.7.11.1" evidence="6"/>
<dbReference type="CDD" id="cd14066">
    <property type="entry name" value="STKc_IRAK"/>
    <property type="match status" value="1"/>
</dbReference>
<dbReference type="Gene3D" id="3.40.1180.10">
    <property type="entry name" value="Decaprenyl diphosphate synthase-like"/>
    <property type="match status" value="1"/>
</dbReference>
<feature type="region of interest" description="Disordered" evidence="16">
    <location>
        <begin position="398"/>
        <end position="419"/>
    </location>
</feature>
<organism evidence="18 19">
    <name type="scientific">Citrus x changshan-huyou</name>
    <dbReference type="NCBI Taxonomy" id="2935761"/>
    <lineage>
        <taxon>Eukaryota</taxon>
        <taxon>Viridiplantae</taxon>
        <taxon>Streptophyta</taxon>
        <taxon>Embryophyta</taxon>
        <taxon>Tracheophyta</taxon>
        <taxon>Spermatophyta</taxon>
        <taxon>Magnoliopsida</taxon>
        <taxon>eudicotyledons</taxon>
        <taxon>Gunneridae</taxon>
        <taxon>Pentapetalae</taxon>
        <taxon>rosids</taxon>
        <taxon>malvids</taxon>
        <taxon>Sapindales</taxon>
        <taxon>Rutaceae</taxon>
        <taxon>Aurantioideae</taxon>
        <taxon>Citrus</taxon>
    </lineage>
</organism>
<dbReference type="EMBL" id="JBCGBO010000001">
    <property type="protein sequence ID" value="KAK9227871.1"/>
    <property type="molecule type" value="Genomic_DNA"/>
</dbReference>
<comment type="function">
    <text evidence="14">May be involved in plant defense signaling.</text>
</comment>
<dbReference type="GO" id="GO:0005524">
    <property type="term" value="F:ATP binding"/>
    <property type="evidence" value="ECO:0007669"/>
    <property type="project" value="UniProtKB-UniRule"/>
</dbReference>
<feature type="compositionally biased region" description="Basic residues" evidence="16">
    <location>
        <begin position="398"/>
        <end position="414"/>
    </location>
</feature>
<keyword evidence="13" id="KW-0472">Membrane</keyword>
<dbReference type="InterPro" id="IPR011009">
    <property type="entry name" value="Kinase-like_dom_sf"/>
</dbReference>
<evidence type="ECO:0000256" key="1">
    <source>
        <dbReference type="ARBA" id="ARBA00002674"/>
    </source>
</evidence>
<comment type="caution">
    <text evidence="18">The sequence shown here is derived from an EMBL/GenBank/DDBJ whole genome shotgun (WGS) entry which is preliminary data.</text>
</comment>
<dbReference type="GO" id="GO:0005737">
    <property type="term" value="C:cytoplasm"/>
    <property type="evidence" value="ECO:0007669"/>
    <property type="project" value="UniProtKB-ARBA"/>
</dbReference>
<dbReference type="InterPro" id="IPR000719">
    <property type="entry name" value="Prot_kinase_dom"/>
</dbReference>
<dbReference type="FunFam" id="3.30.200.20:FF:000228">
    <property type="entry name" value="Serine/threonine-protein kinase BIK1"/>
    <property type="match status" value="1"/>
</dbReference>
<reference evidence="18 19" key="1">
    <citation type="submission" date="2024-05" db="EMBL/GenBank/DDBJ databases">
        <title>Haplotype-resolved chromosome-level genome assembly of Huyou (Citrus changshanensis).</title>
        <authorList>
            <person name="Miao C."/>
            <person name="Chen W."/>
            <person name="Wu Y."/>
            <person name="Wang L."/>
            <person name="Zhao S."/>
            <person name="Grierson D."/>
            <person name="Xu C."/>
            <person name="Chen K."/>
        </authorList>
    </citation>
    <scope>NUCLEOTIDE SEQUENCE [LARGE SCALE GENOMIC DNA]</scope>
    <source>
        <strain evidence="18">01-14</strain>
        <tissue evidence="18">Leaf</tissue>
    </source>
</reference>
<dbReference type="InterPro" id="IPR001245">
    <property type="entry name" value="Ser-Thr/Tyr_kinase_cat_dom"/>
</dbReference>
<dbReference type="SUPFAM" id="SSF56112">
    <property type="entry name" value="Protein kinase-like (PK-like)"/>
    <property type="match status" value="1"/>
</dbReference>
<evidence type="ECO:0000256" key="4">
    <source>
        <dbReference type="ARBA" id="ARBA00005432"/>
    </source>
</evidence>
<dbReference type="NCBIfam" id="TIGR00055">
    <property type="entry name" value="uppS"/>
    <property type="match status" value="1"/>
</dbReference>
<dbReference type="GO" id="GO:0005886">
    <property type="term" value="C:plasma membrane"/>
    <property type="evidence" value="ECO:0007669"/>
    <property type="project" value="UniProtKB-SubCell"/>
</dbReference>
<keyword evidence="11" id="KW-0418">Kinase</keyword>
<comment type="function">
    <text evidence="1">Catalyzes cis-prenyl chain elongation to produce the polyprenyl backbone of dolichol, a glycosyl carrier-lipid required for the biosynthesis of several classes of glycoprotein.</text>
</comment>
<dbReference type="SUPFAM" id="SSF64005">
    <property type="entry name" value="Undecaprenyl diphosphate synthase"/>
    <property type="match status" value="2"/>
</dbReference>
<evidence type="ECO:0000256" key="15">
    <source>
        <dbReference type="PROSITE-ProRule" id="PRU10141"/>
    </source>
</evidence>
<evidence type="ECO:0000256" key="13">
    <source>
        <dbReference type="ARBA" id="ARBA00023136"/>
    </source>
</evidence>
<comment type="subcellular location">
    <subcellularLocation>
        <location evidence="2">Cell membrane</location>
    </subcellularLocation>
</comment>
<evidence type="ECO:0000256" key="3">
    <source>
        <dbReference type="ARBA" id="ARBA00004922"/>
    </source>
</evidence>
<evidence type="ECO:0000256" key="14">
    <source>
        <dbReference type="ARBA" id="ARBA00054261"/>
    </source>
</evidence>
<evidence type="ECO:0000256" key="16">
    <source>
        <dbReference type="SAM" id="MobiDB-lite"/>
    </source>
</evidence>
<accession>A0AAP0N0E9</accession>